<comment type="caution">
    <text evidence="9">The sequence shown here is derived from an EMBL/GenBank/DDBJ whole genome shotgun (WGS) entry which is preliminary data.</text>
</comment>
<dbReference type="InterPro" id="IPR037294">
    <property type="entry name" value="ABC_BtuC-like"/>
</dbReference>
<comment type="subcellular location">
    <subcellularLocation>
        <location evidence="1">Cell membrane</location>
        <topology evidence="1">Multi-pass membrane protein</topology>
    </subcellularLocation>
</comment>
<accession>A0ABV8ZZB4</accession>
<evidence type="ECO:0000313" key="10">
    <source>
        <dbReference type="Proteomes" id="UP001595999"/>
    </source>
</evidence>
<keyword evidence="3" id="KW-0813">Transport</keyword>
<evidence type="ECO:0000256" key="6">
    <source>
        <dbReference type="ARBA" id="ARBA00022989"/>
    </source>
</evidence>
<evidence type="ECO:0000256" key="2">
    <source>
        <dbReference type="ARBA" id="ARBA00007935"/>
    </source>
</evidence>
<feature type="transmembrane region" description="Helical" evidence="8">
    <location>
        <begin position="200"/>
        <end position="222"/>
    </location>
</feature>
<feature type="transmembrane region" description="Helical" evidence="8">
    <location>
        <begin position="286"/>
        <end position="304"/>
    </location>
</feature>
<dbReference type="Pfam" id="PF01032">
    <property type="entry name" value="FecCD"/>
    <property type="match status" value="1"/>
</dbReference>
<dbReference type="InterPro" id="IPR000522">
    <property type="entry name" value="ABC_transptr_permease_BtuC"/>
</dbReference>
<dbReference type="Proteomes" id="UP001595999">
    <property type="component" value="Unassembled WGS sequence"/>
</dbReference>
<evidence type="ECO:0000256" key="4">
    <source>
        <dbReference type="ARBA" id="ARBA00022475"/>
    </source>
</evidence>
<name>A0ABV8ZZB4_9NEIS</name>
<evidence type="ECO:0000256" key="3">
    <source>
        <dbReference type="ARBA" id="ARBA00022448"/>
    </source>
</evidence>
<keyword evidence="5 8" id="KW-0812">Transmembrane</keyword>
<feature type="transmembrane region" description="Helical" evidence="8">
    <location>
        <begin position="70"/>
        <end position="90"/>
    </location>
</feature>
<evidence type="ECO:0000256" key="1">
    <source>
        <dbReference type="ARBA" id="ARBA00004651"/>
    </source>
</evidence>
<dbReference type="NCBIfam" id="NF007760">
    <property type="entry name" value="PRK10441.1"/>
    <property type="match status" value="1"/>
</dbReference>
<sequence length="344" mass="34939">MSISLAAARPAPSAASRRLTLLLCCLATLALIVLLSLMLGAKPIPAAVVWRSLLHGGGDPDSVIVLQGRLPRTLLGLLAGAALGLSGALIQALSRNPLADPGVLGVNAGASFAMVLGVAVWGVDSQLGYLGCAAAGALGATLLVYTVGARGRRMDPLRFVLAGAAVSAVLMGLSTAITLLDPLAFNQLRYWNAGTLDVRSMTPLALAAPVMIAGMLLALLLARPLNTLGMGSDLAVSLGGRPLLIQAGAVLAITLLCGGSTAVAGPIAFVGLMIPHLARWLGGADLRWALPFTLLLAPMLLLGSDIVGRLLTPGELRVSIVTAFIGAPALIWLARRHAAPGGRA</sequence>
<dbReference type="PANTHER" id="PTHR30472:SF1">
    <property type="entry name" value="FE(3+) DICITRATE TRANSPORT SYSTEM PERMEASE PROTEIN FECC-RELATED"/>
    <property type="match status" value="1"/>
</dbReference>
<evidence type="ECO:0000256" key="5">
    <source>
        <dbReference type="ARBA" id="ARBA00022692"/>
    </source>
</evidence>
<dbReference type="PANTHER" id="PTHR30472">
    <property type="entry name" value="FERRIC ENTEROBACTIN TRANSPORT SYSTEM PERMEASE PROTEIN"/>
    <property type="match status" value="1"/>
</dbReference>
<feature type="transmembrane region" description="Helical" evidence="8">
    <location>
        <begin position="316"/>
        <end position="334"/>
    </location>
</feature>
<proteinExistence type="inferred from homology"/>
<gene>
    <name evidence="9" type="primary">fepD</name>
    <name evidence="9" type="ORF">ACFO0R_21195</name>
</gene>
<dbReference type="RefSeq" id="WP_231463782.1">
    <property type="nucleotide sequence ID" value="NZ_JAJOHW010000109.1"/>
</dbReference>
<keyword evidence="6 8" id="KW-1133">Transmembrane helix</keyword>
<keyword evidence="10" id="KW-1185">Reference proteome</keyword>
<feature type="transmembrane region" description="Helical" evidence="8">
    <location>
        <begin position="243"/>
        <end position="274"/>
    </location>
</feature>
<feature type="transmembrane region" description="Helical" evidence="8">
    <location>
        <begin position="159"/>
        <end position="180"/>
    </location>
</feature>
<dbReference type="SUPFAM" id="SSF81345">
    <property type="entry name" value="ABC transporter involved in vitamin B12 uptake, BtuC"/>
    <property type="match status" value="1"/>
</dbReference>
<reference evidence="10" key="1">
    <citation type="journal article" date="2019" name="Int. J. Syst. Evol. Microbiol.">
        <title>The Global Catalogue of Microorganisms (GCM) 10K type strain sequencing project: providing services to taxonomists for standard genome sequencing and annotation.</title>
        <authorList>
            <consortium name="The Broad Institute Genomics Platform"/>
            <consortium name="The Broad Institute Genome Sequencing Center for Infectious Disease"/>
            <person name="Wu L."/>
            <person name="Ma J."/>
        </authorList>
    </citation>
    <scope>NUCLEOTIDE SEQUENCE [LARGE SCALE GENOMIC DNA]</scope>
    <source>
        <strain evidence="10">CGMCC 4.7608</strain>
    </source>
</reference>
<evidence type="ECO:0000313" key="9">
    <source>
        <dbReference type="EMBL" id="MFC4492136.1"/>
    </source>
</evidence>
<evidence type="ECO:0000256" key="7">
    <source>
        <dbReference type="ARBA" id="ARBA00023136"/>
    </source>
</evidence>
<organism evidence="9 10">
    <name type="scientific">Chromobacterium aquaticum</name>
    <dbReference type="NCBI Taxonomy" id="467180"/>
    <lineage>
        <taxon>Bacteria</taxon>
        <taxon>Pseudomonadati</taxon>
        <taxon>Pseudomonadota</taxon>
        <taxon>Betaproteobacteria</taxon>
        <taxon>Neisseriales</taxon>
        <taxon>Chromobacteriaceae</taxon>
        <taxon>Chromobacterium</taxon>
    </lineage>
</organism>
<dbReference type="EMBL" id="JBHSEK010000021">
    <property type="protein sequence ID" value="MFC4492136.1"/>
    <property type="molecule type" value="Genomic_DNA"/>
</dbReference>
<evidence type="ECO:0000256" key="8">
    <source>
        <dbReference type="SAM" id="Phobius"/>
    </source>
</evidence>
<protein>
    <submittedName>
        <fullName evidence="9">Fe(3+)-siderophore ABC transporter permease</fullName>
    </submittedName>
</protein>
<comment type="similarity">
    <text evidence="2">Belongs to the binding-protein-dependent transport system permease family. FecCD subfamily.</text>
</comment>
<feature type="transmembrane region" description="Helical" evidence="8">
    <location>
        <begin position="127"/>
        <end position="147"/>
    </location>
</feature>
<feature type="transmembrane region" description="Helical" evidence="8">
    <location>
        <begin position="102"/>
        <end position="121"/>
    </location>
</feature>
<dbReference type="CDD" id="cd06550">
    <property type="entry name" value="TM_ABC_iron-siderophores_like"/>
    <property type="match status" value="1"/>
</dbReference>
<keyword evidence="7 8" id="KW-0472">Membrane</keyword>
<keyword evidence="4" id="KW-1003">Cell membrane</keyword>
<dbReference type="Gene3D" id="1.10.3470.10">
    <property type="entry name" value="ABC transporter involved in vitamin B12 uptake, BtuC"/>
    <property type="match status" value="1"/>
</dbReference>